<reference evidence="4" key="1">
    <citation type="submission" date="2015-09" db="EMBL/GenBank/DDBJ databases">
        <authorList>
            <consortium name="Pathogen Informatics"/>
        </authorList>
    </citation>
    <scope>NUCLEOTIDE SEQUENCE [LARGE SCALE GENOMIC DNA]</scope>
    <source>
        <strain evidence="4">Lake Konstanz</strain>
    </source>
</reference>
<feature type="transmembrane region" description="Helical" evidence="2">
    <location>
        <begin position="118"/>
        <end position="134"/>
    </location>
</feature>
<name>A0A0S4JKQ4_BODSA</name>
<sequence length="175" mass="19259">MITRRFSLLLNRHHVHPLSIHQRFPGGAPPPYAQGPPPPQSASTVPPGMVSSSTHAAGSAPPPSGKSATPSHYQLELQSYLNKLRWYYQSRIVAATPSAATSLGAEAASTPRRPRRNGFIFSAATLFMIPYLLVEDWLGHVYAMRTQQFLREARDQSTKCKVIEVKRTPTTLGGR</sequence>
<dbReference type="VEuPathDB" id="TriTrypDB:BSAL_28855"/>
<evidence type="ECO:0000256" key="1">
    <source>
        <dbReference type="SAM" id="MobiDB-lite"/>
    </source>
</evidence>
<feature type="region of interest" description="Disordered" evidence="1">
    <location>
        <begin position="20"/>
        <end position="70"/>
    </location>
</feature>
<protein>
    <submittedName>
        <fullName evidence="3">Transmembrane protein, putative</fullName>
    </submittedName>
</protein>
<organism evidence="3 4">
    <name type="scientific">Bodo saltans</name>
    <name type="common">Flagellated protozoan</name>
    <dbReference type="NCBI Taxonomy" id="75058"/>
    <lineage>
        <taxon>Eukaryota</taxon>
        <taxon>Discoba</taxon>
        <taxon>Euglenozoa</taxon>
        <taxon>Kinetoplastea</taxon>
        <taxon>Metakinetoplastina</taxon>
        <taxon>Eubodonida</taxon>
        <taxon>Bodonidae</taxon>
        <taxon>Bodo</taxon>
    </lineage>
</organism>
<evidence type="ECO:0000313" key="4">
    <source>
        <dbReference type="Proteomes" id="UP000051952"/>
    </source>
</evidence>
<dbReference type="Proteomes" id="UP000051952">
    <property type="component" value="Unassembled WGS sequence"/>
</dbReference>
<keyword evidence="4" id="KW-1185">Reference proteome</keyword>
<proteinExistence type="predicted"/>
<keyword evidence="2 3" id="KW-0812">Transmembrane</keyword>
<dbReference type="AlphaFoldDB" id="A0A0S4JKQ4"/>
<gene>
    <name evidence="3" type="ORF">BSAL_28855</name>
</gene>
<accession>A0A0S4JKQ4</accession>
<keyword evidence="2" id="KW-0472">Membrane</keyword>
<feature type="compositionally biased region" description="Pro residues" evidence="1">
    <location>
        <begin position="27"/>
        <end position="40"/>
    </location>
</feature>
<evidence type="ECO:0000313" key="3">
    <source>
        <dbReference type="EMBL" id="CUG90799.1"/>
    </source>
</evidence>
<dbReference type="EMBL" id="CYKH01001865">
    <property type="protein sequence ID" value="CUG90799.1"/>
    <property type="molecule type" value="Genomic_DNA"/>
</dbReference>
<keyword evidence="2" id="KW-1133">Transmembrane helix</keyword>
<evidence type="ECO:0000256" key="2">
    <source>
        <dbReference type="SAM" id="Phobius"/>
    </source>
</evidence>